<dbReference type="PROSITE" id="PS50137">
    <property type="entry name" value="DS_RBD"/>
    <property type="match status" value="2"/>
</dbReference>
<evidence type="ECO:0000259" key="2">
    <source>
        <dbReference type="PROSITE" id="PS50137"/>
    </source>
</evidence>
<feature type="domain" description="DRBM" evidence="2">
    <location>
        <begin position="91"/>
        <end position="161"/>
    </location>
</feature>
<dbReference type="GO" id="GO:0003723">
    <property type="term" value="F:RNA binding"/>
    <property type="evidence" value="ECO:0007669"/>
    <property type="project" value="UniProtKB-UniRule"/>
</dbReference>
<comment type="caution">
    <text evidence="3">The sequence shown here is derived from an EMBL/GenBank/DDBJ whole genome shotgun (WGS) entry which is preliminary data.</text>
</comment>
<protein>
    <recommendedName>
        <fullName evidence="2">DRBM domain-containing protein</fullName>
    </recommendedName>
</protein>
<dbReference type="Gene3D" id="3.30.160.20">
    <property type="match status" value="2"/>
</dbReference>
<dbReference type="Proteomes" id="UP000193920">
    <property type="component" value="Unassembled WGS sequence"/>
</dbReference>
<proteinExistence type="predicted"/>
<keyword evidence="1" id="KW-0694">RNA-binding</keyword>
<accession>A0A1Y2D612</accession>
<name>A0A1Y2D612_9FUNG</name>
<evidence type="ECO:0000313" key="3">
    <source>
        <dbReference type="EMBL" id="ORY54690.1"/>
    </source>
</evidence>
<dbReference type="SUPFAM" id="SSF54768">
    <property type="entry name" value="dsRNA-binding domain-like"/>
    <property type="match status" value="2"/>
</dbReference>
<organism evidence="3 4">
    <name type="scientific">Neocallimastix californiae</name>
    <dbReference type="NCBI Taxonomy" id="1754190"/>
    <lineage>
        <taxon>Eukaryota</taxon>
        <taxon>Fungi</taxon>
        <taxon>Fungi incertae sedis</taxon>
        <taxon>Chytridiomycota</taxon>
        <taxon>Chytridiomycota incertae sedis</taxon>
        <taxon>Neocallimastigomycetes</taxon>
        <taxon>Neocallimastigales</taxon>
        <taxon>Neocallimastigaceae</taxon>
        <taxon>Neocallimastix</taxon>
    </lineage>
</organism>
<dbReference type="AlphaFoldDB" id="A0A1Y2D612"/>
<keyword evidence="4" id="KW-1185">Reference proteome</keyword>
<gene>
    <name evidence="3" type="ORF">LY90DRAFT_507507</name>
</gene>
<feature type="domain" description="DRBM" evidence="2">
    <location>
        <begin position="5"/>
        <end position="75"/>
    </location>
</feature>
<evidence type="ECO:0000256" key="1">
    <source>
        <dbReference type="PROSITE-ProRule" id="PRU00266"/>
    </source>
</evidence>
<dbReference type="CDD" id="cd00048">
    <property type="entry name" value="DSRM_SF"/>
    <property type="match status" value="1"/>
</dbReference>
<dbReference type="OrthoDB" id="10620206at2759"/>
<dbReference type="InterPro" id="IPR014720">
    <property type="entry name" value="dsRBD_dom"/>
</dbReference>
<sequence>MSNKNAIAKLYEYCQNKNTTISISDLDFIYEINPNGFFNCKVKLNGEIFEKNLSCKSKRAAKNEIAAYVYEELMKRDIKGGYLKEVEDNRNAIAKLNEYFQDKNTKLNLSDLNFEFGITPEGYFNCIVTIGDKKYDKHLKCKSKKEAKNEIAEYVYNSLIVENENKSILNEKVKELLIENKISLNEINIYDQKVEKDKYMYIFQWERFKKYNDEGKILFLEPSSKDDLNNKIKKLIEKDLINKKEMKKEKRDNYSLKEYIELNKIPYRFEYEFNKCKFPEYKSHDINKKLYEVKYTCSSLGIVIGKNVITIEDRKDEEKAKKKVKKQAEEEALNVLKNFVNDKKSIFPPYVNNIELNLDNEILTNLLTEDDTKSNIYIQNITQNFISSSSKKAEKKNLNDINTIITEIMNKIKKENKISGSYLIKKINNYEVWNLINYEIILYVEFKIDFIKICLSEISKKIKEKFEDSILEFDEKEEVVNKNEKTIRDPYRIRVRLNNGCTFCIYVGNNVYEEMLTKYVSPFKSCLDIERKFIQFAILWSNLILYQDFKKEPKEGFCYYLKEQERIFTTLALYAWDYTSKNLRVCNNLII</sequence>
<dbReference type="EMBL" id="MCOG01000083">
    <property type="protein sequence ID" value="ORY54690.1"/>
    <property type="molecule type" value="Genomic_DNA"/>
</dbReference>
<evidence type="ECO:0000313" key="4">
    <source>
        <dbReference type="Proteomes" id="UP000193920"/>
    </source>
</evidence>
<reference evidence="3 4" key="1">
    <citation type="submission" date="2016-08" db="EMBL/GenBank/DDBJ databases">
        <title>A Parts List for Fungal Cellulosomes Revealed by Comparative Genomics.</title>
        <authorList>
            <consortium name="DOE Joint Genome Institute"/>
            <person name="Haitjema C.H."/>
            <person name="Gilmore S.P."/>
            <person name="Henske J.K."/>
            <person name="Solomon K.V."/>
            <person name="De Groot R."/>
            <person name="Kuo A."/>
            <person name="Mondo S.J."/>
            <person name="Salamov A.A."/>
            <person name="Labutti K."/>
            <person name="Zhao Z."/>
            <person name="Chiniquy J."/>
            <person name="Barry K."/>
            <person name="Brewer H.M."/>
            <person name="Purvine S.O."/>
            <person name="Wright A.T."/>
            <person name="Boxma B."/>
            <person name="Van Alen T."/>
            <person name="Hackstein J.H."/>
            <person name="Baker S.E."/>
            <person name="Grigoriev I.V."/>
            <person name="O'Malley M.A."/>
        </authorList>
    </citation>
    <scope>NUCLEOTIDE SEQUENCE [LARGE SCALE GENOMIC DNA]</scope>
    <source>
        <strain evidence="3 4">G1</strain>
    </source>
</reference>